<evidence type="ECO:0000256" key="14">
    <source>
        <dbReference type="SAM" id="Phobius"/>
    </source>
</evidence>
<dbReference type="OrthoDB" id="5796153at2759"/>
<evidence type="ECO:0000256" key="5">
    <source>
        <dbReference type="ARBA" id="ARBA00022525"/>
    </source>
</evidence>
<evidence type="ECO:0000256" key="1">
    <source>
        <dbReference type="ARBA" id="ARBA00000251"/>
    </source>
</evidence>
<comment type="catalytic activity">
    <reaction evidence="1 13">
        <text>Random hydrolysis of (1-&gt;4)-linkages between N-acetyl-beta-D-glucosamine and D-glucuronate residues in hyaluronate.</text>
        <dbReference type="EC" id="3.2.1.35"/>
    </reaction>
</comment>
<comment type="subcellular location">
    <subcellularLocation>
        <location evidence="2">Secreted</location>
    </subcellularLocation>
</comment>
<dbReference type="InParanoid" id="A0A1S3FH40"/>
<feature type="signal peptide" evidence="15">
    <location>
        <begin position="1"/>
        <end position="21"/>
    </location>
</feature>
<evidence type="ECO:0000256" key="7">
    <source>
        <dbReference type="ARBA" id="ARBA00023157"/>
    </source>
</evidence>
<evidence type="ECO:0000313" key="16">
    <source>
        <dbReference type="Proteomes" id="UP000081671"/>
    </source>
</evidence>
<dbReference type="EC" id="3.2.1.35" evidence="13"/>
<dbReference type="PANTHER" id="PTHR11769:SF9">
    <property type="entry name" value="HYALURONIDASE"/>
    <property type="match status" value="1"/>
</dbReference>
<keyword evidence="15" id="KW-0732">Signal</keyword>
<protein>
    <recommendedName>
        <fullName evidence="13">Hyaluronidase</fullName>
        <ecNumber evidence="13">3.2.1.35</ecNumber>
    </recommendedName>
</protein>
<reference evidence="17" key="1">
    <citation type="submission" date="2025-08" db="UniProtKB">
        <authorList>
            <consortium name="RefSeq"/>
        </authorList>
    </citation>
    <scope>IDENTIFICATION</scope>
    <source>
        <tissue evidence="17">Kidney</tissue>
    </source>
</reference>
<dbReference type="FunFam" id="3.20.20.70:FF:000065">
    <property type="entry name" value="Hyaluronidase"/>
    <property type="match status" value="1"/>
</dbReference>
<name>A0A1S3FH40_DIPOR</name>
<evidence type="ECO:0000256" key="8">
    <source>
        <dbReference type="ARBA" id="ARBA00023295"/>
    </source>
</evidence>
<evidence type="ECO:0000256" key="15">
    <source>
        <dbReference type="SAM" id="SignalP"/>
    </source>
</evidence>
<keyword evidence="7 12" id="KW-1015">Disulfide bond</keyword>
<sequence length="491" mass="55958">MGNPWVPWLGELLLFIMAAQSVFKPAMPPVINDQPFNIFWAASTMYCKNFFNVNMNLDVFNIISNPLETQSGSTVTIFYPNELGYYPYFSQNGKSFNGGIPQNTSLFEHLQKAANDIAKAIPSWRSEGLIVIDWEIWKPQWDRNWGNRIVFRNHSLALTRSQHPDWSDSEVTAAARQEFESAGKSFMNVTLALASEMRPKSLWGFYLYPDCYNYDYIINPATYTGSCPEDEILRNDQLLWLWEKSTALYPSIYLSKVLKSSLNALRFVHHRVREAMRIAEMARHDYVLPVFIFSRPFYLHSIEVLSEEDLVHTIGESAALGAAGVILWGGYEYSASKDTCLSVQQSIQGPLGSYAVNVTSAAELCSESLCNNRGRCVRKTLEASCYLHMPGNSNKKFMPNKSFRFVTSKQSKLKTITDMKNGFGCHCYYGWRGDSCQYRSPDLLSQKNKAPDTDFNSQVFLGMNLSGILLKIFYFLFLFQICSEILKTINC</sequence>
<dbReference type="SUPFAM" id="SSF51445">
    <property type="entry name" value="(Trans)glycosidases"/>
    <property type="match status" value="1"/>
</dbReference>
<comment type="similarity">
    <text evidence="3 9 13">Belongs to the glycosyl hydrolase 56 family.</text>
</comment>
<dbReference type="Proteomes" id="UP000081671">
    <property type="component" value="Unplaced"/>
</dbReference>
<gene>
    <name evidence="17" type="primary">LOC105988321</name>
</gene>
<dbReference type="GO" id="GO:0005576">
    <property type="term" value="C:extracellular region"/>
    <property type="evidence" value="ECO:0007669"/>
    <property type="project" value="UniProtKB-SubCell"/>
</dbReference>
<keyword evidence="8 13" id="KW-0326">Glycosidase</keyword>
<dbReference type="PIRSF" id="PIRSF038193">
    <property type="entry name" value="Hyaluronidase"/>
    <property type="match status" value="1"/>
</dbReference>
<dbReference type="GlyCosmos" id="A0A1S3FH40">
    <property type="glycosylation" value="1 site, No reported glycans"/>
</dbReference>
<evidence type="ECO:0000313" key="17">
    <source>
        <dbReference type="RefSeq" id="XP_012875364.1"/>
    </source>
</evidence>
<feature type="disulfide bond" evidence="12">
    <location>
        <begin position="427"/>
        <end position="436"/>
    </location>
</feature>
<keyword evidence="14" id="KW-0812">Transmembrane</keyword>
<evidence type="ECO:0000256" key="9">
    <source>
        <dbReference type="PIRNR" id="PIRNR038193"/>
    </source>
</evidence>
<feature type="chain" id="PRO_5010317234" description="Hyaluronidase" evidence="15">
    <location>
        <begin position="22"/>
        <end position="491"/>
    </location>
</feature>
<dbReference type="Gene3D" id="3.20.20.70">
    <property type="entry name" value="Aldolase class I"/>
    <property type="match status" value="1"/>
</dbReference>
<accession>A0A1S3FH40</accession>
<dbReference type="GO" id="GO:0005975">
    <property type="term" value="P:carbohydrate metabolic process"/>
    <property type="evidence" value="ECO:0007669"/>
    <property type="project" value="UniProtKB-UniRule"/>
</dbReference>
<evidence type="ECO:0000256" key="2">
    <source>
        <dbReference type="ARBA" id="ARBA00004613"/>
    </source>
</evidence>
<feature type="disulfide bond" evidence="12">
    <location>
        <begin position="211"/>
        <end position="227"/>
    </location>
</feature>
<dbReference type="GeneID" id="105988321"/>
<dbReference type="InterPro" id="IPR018155">
    <property type="entry name" value="Hyaluronidase"/>
</dbReference>
<feature type="active site" description="Proton donor" evidence="10">
    <location>
        <position position="135"/>
    </location>
</feature>
<dbReference type="AlphaFoldDB" id="A0A1S3FH40"/>
<evidence type="ECO:0000256" key="13">
    <source>
        <dbReference type="RuleBase" id="RU610713"/>
    </source>
</evidence>
<dbReference type="FunCoup" id="A0A1S3FH40">
    <property type="interactions" value="128"/>
</dbReference>
<evidence type="ECO:0000256" key="6">
    <source>
        <dbReference type="ARBA" id="ARBA00022801"/>
    </source>
</evidence>
<dbReference type="GO" id="GO:0030214">
    <property type="term" value="P:hyaluronan catabolic process"/>
    <property type="evidence" value="ECO:0007669"/>
    <property type="project" value="TreeGrafter"/>
</dbReference>
<evidence type="ECO:0000256" key="3">
    <source>
        <dbReference type="ARBA" id="ARBA00008871"/>
    </source>
</evidence>
<dbReference type="Pfam" id="PF01630">
    <property type="entry name" value="Glyco_hydro_56"/>
    <property type="match status" value="1"/>
</dbReference>
<evidence type="ECO:0000256" key="11">
    <source>
        <dbReference type="PIRSR" id="PIRSR038193-2"/>
    </source>
</evidence>
<keyword evidence="16" id="KW-1185">Reference proteome</keyword>
<evidence type="ECO:0000256" key="4">
    <source>
        <dbReference type="ARBA" id="ARBA00011245"/>
    </source>
</evidence>
<dbReference type="STRING" id="10020.ENSDORP00000026440"/>
<evidence type="ECO:0000256" key="10">
    <source>
        <dbReference type="PIRSR" id="PIRSR038193-1"/>
    </source>
</evidence>
<dbReference type="InterPro" id="IPR013785">
    <property type="entry name" value="Aldolase_TIM"/>
</dbReference>
<feature type="disulfide bond" evidence="12">
    <location>
        <begin position="370"/>
        <end position="425"/>
    </location>
</feature>
<feature type="transmembrane region" description="Helical" evidence="14">
    <location>
        <begin position="459"/>
        <end position="479"/>
    </location>
</feature>
<dbReference type="InterPro" id="IPR017853">
    <property type="entry name" value="GH"/>
</dbReference>
<dbReference type="RefSeq" id="XP_012875364.1">
    <property type="nucleotide sequence ID" value="XM_013019910.1"/>
</dbReference>
<dbReference type="KEGG" id="dord:105988321"/>
<comment type="subunit">
    <text evidence="4">Monomer.</text>
</comment>
<dbReference type="GO" id="GO:0031410">
    <property type="term" value="C:cytoplasmic vesicle"/>
    <property type="evidence" value="ECO:0007669"/>
    <property type="project" value="TreeGrafter"/>
</dbReference>
<keyword evidence="14" id="KW-1133">Transmembrane helix</keyword>
<feature type="disulfide bond" evidence="12">
    <location>
        <begin position="47"/>
        <end position="340"/>
    </location>
</feature>
<dbReference type="GO" id="GO:0004415">
    <property type="term" value="F:hyalurononglucosaminidase activity"/>
    <property type="evidence" value="ECO:0007669"/>
    <property type="project" value="UniProtKB-UniRule"/>
</dbReference>
<proteinExistence type="inferred from homology"/>
<feature type="glycosylation site" description="N-linked (GlcNAc...) asparagine" evidence="11">
    <location>
        <position position="357"/>
    </location>
</feature>
<evidence type="ECO:0000256" key="12">
    <source>
        <dbReference type="PIRSR" id="PIRSR038193-3"/>
    </source>
</evidence>
<dbReference type="OMA" id="VYCEIPQ"/>
<organism evidence="16 17">
    <name type="scientific">Dipodomys ordii</name>
    <name type="common">Ord's kangaroo rat</name>
    <dbReference type="NCBI Taxonomy" id="10020"/>
    <lineage>
        <taxon>Eukaryota</taxon>
        <taxon>Metazoa</taxon>
        <taxon>Chordata</taxon>
        <taxon>Craniata</taxon>
        <taxon>Vertebrata</taxon>
        <taxon>Euteleostomi</taxon>
        <taxon>Mammalia</taxon>
        <taxon>Eutheria</taxon>
        <taxon>Euarchontoglires</taxon>
        <taxon>Glires</taxon>
        <taxon>Rodentia</taxon>
        <taxon>Castorimorpha</taxon>
        <taxon>Heteromyidae</taxon>
        <taxon>Dipodomyinae</taxon>
        <taxon>Dipodomys</taxon>
    </lineage>
</organism>
<keyword evidence="5" id="KW-0964">Secreted</keyword>
<keyword evidence="14" id="KW-0472">Membrane</keyword>
<dbReference type="PANTHER" id="PTHR11769">
    <property type="entry name" value="HYALURONIDASE"/>
    <property type="match status" value="1"/>
</dbReference>
<dbReference type="PRINTS" id="PR00846">
    <property type="entry name" value="GLHYDRLASE56"/>
</dbReference>
<keyword evidence="6 13" id="KW-0378">Hydrolase</keyword>
<feature type="disulfide bond" evidence="12">
    <location>
        <begin position="365"/>
        <end position="376"/>
    </location>
</feature>